<feature type="region of interest" description="Disordered" evidence="1">
    <location>
        <begin position="98"/>
        <end position="118"/>
    </location>
</feature>
<organism evidence="2 3">
    <name type="scientific">Agrobacterium burrii</name>
    <dbReference type="NCBI Taxonomy" id="2815339"/>
    <lineage>
        <taxon>Bacteria</taxon>
        <taxon>Pseudomonadati</taxon>
        <taxon>Pseudomonadota</taxon>
        <taxon>Alphaproteobacteria</taxon>
        <taxon>Hyphomicrobiales</taxon>
        <taxon>Rhizobiaceae</taxon>
        <taxon>Rhizobium/Agrobacterium group</taxon>
        <taxon>Agrobacterium</taxon>
        <taxon>Agrobacterium tumefaciens complex</taxon>
    </lineage>
</organism>
<dbReference type="Proteomes" id="UP000664699">
    <property type="component" value="Unassembled WGS sequence"/>
</dbReference>
<sequence length="118" mass="13270">MNDNDKLYTIELIGSHLARHVESGIENNQGKRKNFPTTRSAIPPLCRDLIQRDHNPDSKASIVRRRENGSFMQVMKGNRTLGQWADLDATESELTGPRITKFKPFDGSAFDSGQRKAA</sequence>
<accession>A0ABS3EKU1</accession>
<comment type="caution">
    <text evidence="2">The sequence shown here is derived from an EMBL/GenBank/DDBJ whole genome shotgun (WGS) entry which is preliminary data.</text>
</comment>
<dbReference type="RefSeq" id="WP_207134779.1">
    <property type="nucleotide sequence ID" value="NZ_JAFLNA010000008.1"/>
</dbReference>
<gene>
    <name evidence="2" type="ORF">JZX89_16685</name>
</gene>
<evidence type="ECO:0000256" key="1">
    <source>
        <dbReference type="SAM" id="MobiDB-lite"/>
    </source>
</evidence>
<evidence type="ECO:0000313" key="2">
    <source>
        <dbReference type="EMBL" id="MBO0132372.1"/>
    </source>
</evidence>
<dbReference type="EMBL" id="JAFLNA010000008">
    <property type="protein sequence ID" value="MBO0132372.1"/>
    <property type="molecule type" value="Genomic_DNA"/>
</dbReference>
<proteinExistence type="predicted"/>
<evidence type="ECO:0000313" key="3">
    <source>
        <dbReference type="Proteomes" id="UP000664699"/>
    </source>
</evidence>
<keyword evidence="3" id="KW-1185">Reference proteome</keyword>
<reference evidence="2 3" key="1">
    <citation type="submission" date="2021-03" db="EMBL/GenBank/DDBJ databases">
        <title>Whole genome sequence of Agrobacterium sp. strain Rnr.</title>
        <authorList>
            <person name="Mafakheri H."/>
            <person name="Taghavi S.M."/>
            <person name="Nemanja K."/>
            <person name="Osdaghi E."/>
        </authorList>
    </citation>
    <scope>NUCLEOTIDE SEQUENCE [LARGE SCALE GENOMIC DNA]</scope>
    <source>
        <strain evidence="2 3">Rnr</strain>
    </source>
</reference>
<protein>
    <submittedName>
        <fullName evidence="2">Uncharacterized protein</fullName>
    </submittedName>
</protein>
<name>A0ABS3EKU1_9HYPH</name>